<dbReference type="GO" id="GO:0030488">
    <property type="term" value="P:tRNA methylation"/>
    <property type="evidence" value="ECO:0007669"/>
    <property type="project" value="UniProtKB-UniRule"/>
</dbReference>
<dbReference type="PANTHER" id="PTHR40703">
    <property type="entry name" value="TRNA (PSEUDOURIDINE(54)-N(1))-METHYLTRANSFERASE"/>
    <property type="match status" value="1"/>
</dbReference>
<organism evidence="7 9">
    <name type="scientific">Thermoproteota archaeon</name>
    <dbReference type="NCBI Taxonomy" id="2056631"/>
    <lineage>
        <taxon>Archaea</taxon>
        <taxon>Thermoproteota</taxon>
    </lineage>
</organism>
<comment type="subcellular location">
    <subcellularLocation>
        <location evidence="5">Cytoplasm</location>
    </subcellularLocation>
</comment>
<gene>
    <name evidence="5 6" type="primary">trmY</name>
    <name evidence="7" type="ORF">DSO09_00830</name>
    <name evidence="6" type="ORF">EF809_00650</name>
</gene>
<comment type="caution">
    <text evidence="5">Lacks conserved residue(s) required for the propagation of feature annotation.</text>
</comment>
<comment type="similarity">
    <text evidence="5">Belongs to the methyltransferase superfamily. TrmY family.</text>
</comment>
<dbReference type="GO" id="GO:0005737">
    <property type="term" value="C:cytoplasm"/>
    <property type="evidence" value="ECO:0007669"/>
    <property type="project" value="UniProtKB-SubCell"/>
</dbReference>
<sequence length="187" mass="21133">MMRCFIIKASEARTSPDFSLKSLSMYRMDLIARCIIAAFSKPSGIRKNVVLHIVLEGPPNPPITVSINGEELEFMPISEIKAAEIVYNALANKPNKGVYVRRKSFSEVVMENLNNEIFYLHENGTDINNIKITRNPIFILGDHKGIDKESEKFLDKIGVRRVSLGPISYLSSHCITIVNYELDNRGF</sequence>
<feature type="binding site" evidence="5">
    <location>
        <position position="174"/>
    </location>
    <ligand>
        <name>S-adenosyl-L-methionine</name>
        <dbReference type="ChEBI" id="CHEBI:59789"/>
    </ligand>
</feature>
<dbReference type="EMBL" id="QNVI01000009">
    <property type="protein sequence ID" value="TDA40355.1"/>
    <property type="molecule type" value="Genomic_DNA"/>
</dbReference>
<dbReference type="InterPro" id="IPR007158">
    <property type="entry name" value="TrmY"/>
</dbReference>
<keyword evidence="4 5" id="KW-0949">S-adenosyl-L-methionine</keyword>
<evidence type="ECO:0000313" key="7">
    <source>
        <dbReference type="EMBL" id="TDA40355.1"/>
    </source>
</evidence>
<dbReference type="EMBL" id="RXIH01000003">
    <property type="protein sequence ID" value="RZN57679.1"/>
    <property type="molecule type" value="Genomic_DNA"/>
</dbReference>
<keyword evidence="3 5" id="KW-0808">Transferase</keyword>
<reference evidence="6 8" key="2">
    <citation type="journal article" date="2019" name="Nat. Microbiol.">
        <title>Wide diversity of methane and short-chain alkane metabolisms in uncultured archaea.</title>
        <authorList>
            <person name="Borrel G."/>
            <person name="Adam P.S."/>
            <person name="McKay L.J."/>
            <person name="Chen L.X."/>
            <person name="Sierra-Garcia I.N."/>
            <person name="Sieber C.M."/>
            <person name="Letourneur Q."/>
            <person name="Ghozlane A."/>
            <person name="Andersen G.L."/>
            <person name="Li W.J."/>
            <person name="Hallam S.J."/>
            <person name="Muyzer G."/>
            <person name="de Oliveira V.M."/>
            <person name="Inskeep W.P."/>
            <person name="Banfield J.F."/>
            <person name="Gribaldo S."/>
        </authorList>
    </citation>
    <scope>NUCLEOTIDE SEQUENCE [LARGE SCALE GENOMIC DNA]</scope>
    <source>
        <strain evidence="6">Verst-YHS</strain>
    </source>
</reference>
<dbReference type="NCBIfam" id="NF002560">
    <property type="entry name" value="PRK02135.1"/>
    <property type="match status" value="1"/>
</dbReference>
<dbReference type="Proteomes" id="UP000317265">
    <property type="component" value="Unassembled WGS sequence"/>
</dbReference>
<name>A0A523BHE0_9CREN</name>
<keyword evidence="1 5" id="KW-0963">Cytoplasm</keyword>
<dbReference type="AlphaFoldDB" id="A0A523BHE0"/>
<comment type="caution">
    <text evidence="7">The sequence shown here is derived from an EMBL/GenBank/DDBJ whole genome shotgun (WGS) entry which is preliminary data.</text>
</comment>
<evidence type="ECO:0000256" key="2">
    <source>
        <dbReference type="ARBA" id="ARBA00022603"/>
    </source>
</evidence>
<feature type="binding site" evidence="5">
    <location>
        <position position="141"/>
    </location>
    <ligand>
        <name>S-adenosyl-L-methionine</name>
        <dbReference type="ChEBI" id="CHEBI:59789"/>
    </ligand>
</feature>
<evidence type="ECO:0000256" key="1">
    <source>
        <dbReference type="ARBA" id="ARBA00022490"/>
    </source>
</evidence>
<accession>A0A523BHE0</accession>
<evidence type="ECO:0000313" key="8">
    <source>
        <dbReference type="Proteomes" id="UP000316080"/>
    </source>
</evidence>
<dbReference type="GO" id="GO:0008175">
    <property type="term" value="F:tRNA methyltransferase activity"/>
    <property type="evidence" value="ECO:0007669"/>
    <property type="project" value="UniProtKB-UniRule"/>
</dbReference>
<dbReference type="CDD" id="cd18087">
    <property type="entry name" value="TrmY-like"/>
    <property type="match status" value="1"/>
</dbReference>
<dbReference type="HAMAP" id="MF_00587">
    <property type="entry name" value="tRNA_methyltr_TrmY"/>
    <property type="match status" value="1"/>
</dbReference>
<feature type="binding site" evidence="5">
    <location>
        <position position="120"/>
    </location>
    <ligand>
        <name>S-adenosyl-L-methionine</name>
        <dbReference type="ChEBI" id="CHEBI:59789"/>
    </ligand>
</feature>
<dbReference type="SUPFAM" id="SSF75217">
    <property type="entry name" value="alpha/beta knot"/>
    <property type="match status" value="1"/>
</dbReference>
<dbReference type="Proteomes" id="UP000316080">
    <property type="component" value="Unassembled WGS sequence"/>
</dbReference>
<dbReference type="EC" id="2.1.1.257" evidence="5"/>
<dbReference type="InterPro" id="IPR029028">
    <property type="entry name" value="Alpha/beta_knot_MTases"/>
</dbReference>
<comment type="catalytic activity">
    <reaction evidence="5">
        <text>pseudouridine(54) in tRNA + S-adenosyl-L-methionine = N(1)-methylpseudouridine(54) in tRNA + S-adenosyl-L-homocysteine + H(+)</text>
        <dbReference type="Rhea" id="RHEA:55292"/>
        <dbReference type="Rhea" id="RHEA-COMP:14140"/>
        <dbReference type="Rhea" id="RHEA-COMP:14141"/>
        <dbReference type="ChEBI" id="CHEBI:15378"/>
        <dbReference type="ChEBI" id="CHEBI:57856"/>
        <dbReference type="ChEBI" id="CHEBI:59789"/>
        <dbReference type="ChEBI" id="CHEBI:65314"/>
        <dbReference type="ChEBI" id="CHEBI:74890"/>
        <dbReference type="EC" id="2.1.1.257"/>
    </reaction>
</comment>
<dbReference type="GO" id="GO:0008757">
    <property type="term" value="F:S-adenosylmethionine-dependent methyltransferase activity"/>
    <property type="evidence" value="ECO:0007669"/>
    <property type="project" value="UniProtKB-UniRule"/>
</dbReference>
<dbReference type="PANTHER" id="PTHR40703:SF1">
    <property type="entry name" value="TRNA (PSEUDOURIDINE(54)-N(1))-METHYLTRANSFERASE"/>
    <property type="match status" value="1"/>
</dbReference>
<proteinExistence type="inferred from homology"/>
<evidence type="ECO:0000256" key="4">
    <source>
        <dbReference type="ARBA" id="ARBA00022691"/>
    </source>
</evidence>
<keyword evidence="5" id="KW-0819">tRNA processing</keyword>
<dbReference type="Gene3D" id="3.40.1280.10">
    <property type="match status" value="1"/>
</dbReference>
<dbReference type="Pfam" id="PF04013">
    <property type="entry name" value="Methyltrn_RNA_2"/>
    <property type="match status" value="1"/>
</dbReference>
<evidence type="ECO:0000256" key="3">
    <source>
        <dbReference type="ARBA" id="ARBA00022679"/>
    </source>
</evidence>
<reference evidence="7 9" key="1">
    <citation type="journal article" date="2019" name="Nat. Microbiol.">
        <title>Expanding anaerobic alkane metabolism in the domain of Archaea.</title>
        <authorList>
            <person name="Wang Y."/>
            <person name="Wegener G."/>
            <person name="Hou J."/>
            <person name="Wang F."/>
            <person name="Xiao X."/>
        </authorList>
    </citation>
    <scope>NUCLEOTIDE SEQUENCE [LARGE SCALE GENOMIC DNA]</scope>
    <source>
        <strain evidence="7">WYZ-LMO11</strain>
    </source>
</reference>
<comment type="function">
    <text evidence="5">Specifically catalyzes the N1-methylation of pseudouridine at position 54 (Psi54) in tRNAs.</text>
</comment>
<evidence type="ECO:0000313" key="9">
    <source>
        <dbReference type="Proteomes" id="UP000317265"/>
    </source>
</evidence>
<keyword evidence="2 5" id="KW-0489">Methyltransferase</keyword>
<evidence type="ECO:0000256" key="5">
    <source>
        <dbReference type="HAMAP-Rule" id="MF_00587"/>
    </source>
</evidence>
<comment type="subunit">
    <text evidence="5">Homodimer.</text>
</comment>
<dbReference type="InterPro" id="IPR029026">
    <property type="entry name" value="tRNA_m1G_MTases_N"/>
</dbReference>
<protein>
    <recommendedName>
        <fullName evidence="5">tRNA (pseudouridine(54)-N(1))-methyltransferase</fullName>
        <ecNumber evidence="5">2.1.1.257</ecNumber>
    </recommendedName>
</protein>
<evidence type="ECO:0000313" key="6">
    <source>
        <dbReference type="EMBL" id="RZN57679.1"/>
    </source>
</evidence>